<dbReference type="PROSITE" id="PS50122">
    <property type="entry name" value="CHEB"/>
    <property type="match status" value="1"/>
</dbReference>
<name>A0ABT0YUY4_9BURK</name>
<keyword evidence="4" id="KW-0145">Chemotaxis</keyword>
<feature type="domain" description="CheB-type methylesterase" evidence="5">
    <location>
        <begin position="10"/>
        <end position="200"/>
    </location>
</feature>
<reference evidence="6" key="1">
    <citation type="submission" date="2022-05" db="EMBL/GenBank/DDBJ databases">
        <title>Schlegelella sp. nov., isolated from mangrove soil.</title>
        <authorList>
            <person name="Liu Y."/>
            <person name="Ge X."/>
            <person name="Liu W."/>
        </authorList>
    </citation>
    <scope>NUCLEOTIDE SEQUENCE</scope>
    <source>
        <strain evidence="6">S2-27</strain>
    </source>
</reference>
<gene>
    <name evidence="6" type="ORF">M8A51_23800</name>
</gene>
<dbReference type="PANTHER" id="PTHR42872">
    <property type="entry name" value="PROTEIN-GLUTAMATE METHYLESTERASE/PROTEIN-GLUTAMINE GLUTAMINASE"/>
    <property type="match status" value="1"/>
</dbReference>
<dbReference type="SUPFAM" id="SSF52738">
    <property type="entry name" value="Methylesterase CheB, C-terminal domain"/>
    <property type="match status" value="1"/>
</dbReference>
<evidence type="ECO:0000256" key="2">
    <source>
        <dbReference type="ARBA" id="ARBA00039140"/>
    </source>
</evidence>
<accession>A0ABT0YUY4</accession>
<dbReference type="CDD" id="cd16433">
    <property type="entry name" value="CheB"/>
    <property type="match status" value="1"/>
</dbReference>
<dbReference type="Gene3D" id="3.40.50.180">
    <property type="entry name" value="Methylesterase CheB, C-terminal domain"/>
    <property type="match status" value="1"/>
</dbReference>
<dbReference type="PANTHER" id="PTHR42872:SF6">
    <property type="entry name" value="PROTEIN-GLUTAMATE METHYLESTERASE_PROTEIN-GLUTAMINE GLUTAMINASE"/>
    <property type="match status" value="1"/>
</dbReference>
<feature type="active site" evidence="4">
    <location>
        <position position="49"/>
    </location>
</feature>
<evidence type="ECO:0000313" key="7">
    <source>
        <dbReference type="Proteomes" id="UP001165541"/>
    </source>
</evidence>
<dbReference type="EMBL" id="JAMKFE010000020">
    <property type="protein sequence ID" value="MCM5682566.1"/>
    <property type="molecule type" value="Genomic_DNA"/>
</dbReference>
<dbReference type="EC" id="3.1.1.61" evidence="2"/>
<feature type="active site" evidence="4">
    <location>
        <position position="142"/>
    </location>
</feature>
<evidence type="ECO:0000313" key="6">
    <source>
        <dbReference type="EMBL" id="MCM5682566.1"/>
    </source>
</evidence>
<dbReference type="Proteomes" id="UP001165541">
    <property type="component" value="Unassembled WGS sequence"/>
</dbReference>
<evidence type="ECO:0000256" key="1">
    <source>
        <dbReference type="ARBA" id="ARBA00022801"/>
    </source>
</evidence>
<dbReference type="InterPro" id="IPR035909">
    <property type="entry name" value="CheB_C"/>
</dbReference>
<dbReference type="InterPro" id="IPR000673">
    <property type="entry name" value="Sig_transdc_resp-reg_Me-estase"/>
</dbReference>
<proteinExistence type="predicted"/>
<evidence type="ECO:0000256" key="4">
    <source>
        <dbReference type="PROSITE-ProRule" id="PRU00050"/>
    </source>
</evidence>
<evidence type="ECO:0000256" key="3">
    <source>
        <dbReference type="ARBA" id="ARBA00048267"/>
    </source>
</evidence>
<evidence type="ECO:0000259" key="5">
    <source>
        <dbReference type="PROSITE" id="PS50122"/>
    </source>
</evidence>
<keyword evidence="7" id="KW-1185">Reference proteome</keyword>
<comment type="catalytic activity">
    <reaction evidence="3">
        <text>[protein]-L-glutamate 5-O-methyl ester + H2O = L-glutamyl-[protein] + methanol + H(+)</text>
        <dbReference type="Rhea" id="RHEA:23236"/>
        <dbReference type="Rhea" id="RHEA-COMP:10208"/>
        <dbReference type="Rhea" id="RHEA-COMP:10311"/>
        <dbReference type="ChEBI" id="CHEBI:15377"/>
        <dbReference type="ChEBI" id="CHEBI:15378"/>
        <dbReference type="ChEBI" id="CHEBI:17790"/>
        <dbReference type="ChEBI" id="CHEBI:29973"/>
        <dbReference type="ChEBI" id="CHEBI:82795"/>
        <dbReference type="EC" id="3.1.1.61"/>
    </reaction>
</comment>
<feature type="active site" evidence="4">
    <location>
        <position position="22"/>
    </location>
</feature>
<sequence>MAPEDPTCVAAAHLRAVAIGASAGGVDALGALLPGLPAGFPLPVLVVLHLPPQRPSQLAAMFNARCAVDVHEAQDKEPIRPGTVYFAPPDYHLLVEPDFTLALSVDPPVLYSRPAIDVLFESASAAYAEGLLAIVLTGASHDGAAGLAAVRRAGGTAWVQQPASAASPVMPAAALRAAGADATYTLSEMGKLLATLAESAPPAHGRLN</sequence>
<dbReference type="Pfam" id="PF01339">
    <property type="entry name" value="CheB_methylest"/>
    <property type="match status" value="1"/>
</dbReference>
<comment type="caution">
    <text evidence="6">The sequence shown here is derived from an EMBL/GenBank/DDBJ whole genome shotgun (WGS) entry which is preliminary data.</text>
</comment>
<keyword evidence="1 4" id="KW-0378">Hydrolase</keyword>
<dbReference type="RefSeq" id="WP_251781070.1">
    <property type="nucleotide sequence ID" value="NZ_JAMKFE010000020.1"/>
</dbReference>
<protein>
    <recommendedName>
        <fullName evidence="2">protein-glutamate methylesterase</fullName>
        <ecNumber evidence="2">3.1.1.61</ecNumber>
    </recommendedName>
</protein>
<organism evidence="6 7">
    <name type="scientific">Caldimonas mangrovi</name>
    <dbReference type="NCBI Taxonomy" id="2944811"/>
    <lineage>
        <taxon>Bacteria</taxon>
        <taxon>Pseudomonadati</taxon>
        <taxon>Pseudomonadota</taxon>
        <taxon>Betaproteobacteria</taxon>
        <taxon>Burkholderiales</taxon>
        <taxon>Sphaerotilaceae</taxon>
        <taxon>Caldimonas</taxon>
    </lineage>
</organism>